<dbReference type="Proteomes" id="UP000283269">
    <property type="component" value="Unassembled WGS sequence"/>
</dbReference>
<name>A0A409VNI1_PSICY</name>
<dbReference type="PANTHER" id="PTHR13812:SF19">
    <property type="entry name" value="KETIMINE REDUCTASE MU-CRYSTALLIN"/>
    <property type="match status" value="1"/>
</dbReference>
<dbReference type="EMBL" id="NHYD01003969">
    <property type="protein sequence ID" value="PPQ67789.1"/>
    <property type="molecule type" value="Genomic_DNA"/>
</dbReference>
<protein>
    <recommendedName>
        <fullName evidence="4">Ornithine cyclodeaminase</fullName>
    </recommendedName>
</protein>
<dbReference type="FunCoup" id="A0A409VNI1">
    <property type="interactions" value="291"/>
</dbReference>
<dbReference type="InterPro" id="IPR036291">
    <property type="entry name" value="NAD(P)-bd_dom_sf"/>
</dbReference>
<dbReference type="InterPro" id="IPR003462">
    <property type="entry name" value="ODC_Mu_crystall"/>
</dbReference>
<dbReference type="OrthoDB" id="41492at2759"/>
<dbReference type="Gene3D" id="3.40.50.720">
    <property type="entry name" value="NAD(P)-binding Rossmann-like Domain"/>
    <property type="match status" value="1"/>
</dbReference>
<evidence type="ECO:0008006" key="4">
    <source>
        <dbReference type="Google" id="ProtNLM"/>
    </source>
</evidence>
<proteinExistence type="inferred from homology"/>
<dbReference type="AlphaFoldDB" id="A0A409VNI1"/>
<dbReference type="PANTHER" id="PTHR13812">
    <property type="entry name" value="KETIMINE REDUCTASE MU-CRYSTALLIN"/>
    <property type="match status" value="1"/>
</dbReference>
<dbReference type="STRING" id="93625.A0A409VNI1"/>
<dbReference type="GO" id="GO:0005737">
    <property type="term" value="C:cytoplasm"/>
    <property type="evidence" value="ECO:0007669"/>
    <property type="project" value="TreeGrafter"/>
</dbReference>
<organism evidence="2 3">
    <name type="scientific">Psilocybe cyanescens</name>
    <dbReference type="NCBI Taxonomy" id="93625"/>
    <lineage>
        <taxon>Eukaryota</taxon>
        <taxon>Fungi</taxon>
        <taxon>Dikarya</taxon>
        <taxon>Basidiomycota</taxon>
        <taxon>Agaricomycotina</taxon>
        <taxon>Agaricomycetes</taxon>
        <taxon>Agaricomycetidae</taxon>
        <taxon>Agaricales</taxon>
        <taxon>Agaricineae</taxon>
        <taxon>Strophariaceae</taxon>
        <taxon>Psilocybe</taxon>
    </lineage>
</organism>
<dbReference type="Pfam" id="PF02423">
    <property type="entry name" value="OCD_Mu_crystall"/>
    <property type="match status" value="1"/>
</dbReference>
<evidence type="ECO:0000256" key="1">
    <source>
        <dbReference type="ARBA" id="ARBA00008903"/>
    </source>
</evidence>
<reference evidence="2 3" key="1">
    <citation type="journal article" date="2018" name="Evol. Lett.">
        <title>Horizontal gene cluster transfer increased hallucinogenic mushroom diversity.</title>
        <authorList>
            <person name="Reynolds H.T."/>
            <person name="Vijayakumar V."/>
            <person name="Gluck-Thaler E."/>
            <person name="Korotkin H.B."/>
            <person name="Matheny P.B."/>
            <person name="Slot J.C."/>
        </authorList>
    </citation>
    <scope>NUCLEOTIDE SEQUENCE [LARGE SCALE GENOMIC DNA]</scope>
    <source>
        <strain evidence="2 3">2631</strain>
    </source>
</reference>
<comment type="similarity">
    <text evidence="1">Belongs to the ornithine cyclodeaminase/mu-crystallin family.</text>
</comment>
<dbReference type="InParanoid" id="A0A409VNI1"/>
<dbReference type="InterPro" id="IPR023401">
    <property type="entry name" value="ODC_N"/>
</dbReference>
<gene>
    <name evidence="2" type="ORF">CVT25_009093</name>
</gene>
<dbReference type="Gene3D" id="3.30.1780.10">
    <property type="entry name" value="ornithine cyclodeaminase, domain 1"/>
    <property type="match status" value="1"/>
</dbReference>
<keyword evidence="3" id="KW-1185">Reference proteome</keyword>
<sequence length="401" mass="42522">MFLLVLSAADVDKIASTLTLDDLQYLMAQIFARLSSSSAGHGSGLGVSMPPRISIQTDNHTALFMPARIGPPPPLGAGSGTSSDSTDQLGQTAIKVVSVPKKDSSKGLPATTLVLDEATGSVKAVVNARKLTALRNAAGSLLSTSLVGPTQPRSIIAFGAGQQIDVHLNLHLRQFATITKCTIVNRTLNARAVSLRERLATRFLHLDINLLSSNADANDINSVQQLSLLEQTLRSADIIICATSSTTPLFPSTWVKNGTHVILIGSYTPSMREVEKALVLRSIPSQISLNNPTKGLPILLVDSREACSHESGELIDAKITPLQMTEIGEIIPKNEANVVSRESYLSNLKPPGEIRAGFDGPISIFKSVGVGLQDVAIASAIVDKACSMEGIIGTRIQDYDT</sequence>
<accession>A0A409VNI1</accession>
<comment type="caution">
    <text evidence="2">The sequence shown here is derived from an EMBL/GenBank/DDBJ whole genome shotgun (WGS) entry which is preliminary data.</text>
</comment>
<evidence type="ECO:0000313" key="3">
    <source>
        <dbReference type="Proteomes" id="UP000283269"/>
    </source>
</evidence>
<dbReference type="SUPFAM" id="SSF51735">
    <property type="entry name" value="NAD(P)-binding Rossmann-fold domains"/>
    <property type="match status" value="1"/>
</dbReference>
<evidence type="ECO:0000313" key="2">
    <source>
        <dbReference type="EMBL" id="PPQ67789.1"/>
    </source>
</evidence>